<evidence type="ECO:0000256" key="1">
    <source>
        <dbReference type="ARBA" id="ARBA00004589"/>
    </source>
</evidence>
<evidence type="ECO:0000256" key="2">
    <source>
        <dbReference type="ARBA" id="ARBA00022622"/>
    </source>
</evidence>
<keyword evidence="4 9" id="KW-0732">Signal</keyword>
<dbReference type="PANTHER" id="PTHR33562">
    <property type="entry name" value="ATILLA, ISOFORM B-RELATED-RELATED"/>
    <property type="match status" value="1"/>
</dbReference>
<keyword evidence="7" id="KW-0449">Lipoprotein</keyword>
<sequence>MAAKILCSLVCVLGFVVLVTCQDISCYDCDPRNFGSDCGDPVGNNVRVSRCTPAVENGTSLCLSAYLNFTGSPNDTGIYRGCKTLRQDVSNFCDWFVEENSSQNLTVVSCEPCNATRCNTIGFREDGSSGAPSFTTAIFVILMNAMLLLIVNLHE</sequence>
<keyword evidence="11" id="KW-1185">Reference proteome</keyword>
<organism evidence="10 11">
    <name type="scientific">Aromia moschata</name>
    <dbReference type="NCBI Taxonomy" id="1265417"/>
    <lineage>
        <taxon>Eukaryota</taxon>
        <taxon>Metazoa</taxon>
        <taxon>Ecdysozoa</taxon>
        <taxon>Arthropoda</taxon>
        <taxon>Hexapoda</taxon>
        <taxon>Insecta</taxon>
        <taxon>Pterygota</taxon>
        <taxon>Neoptera</taxon>
        <taxon>Endopterygota</taxon>
        <taxon>Coleoptera</taxon>
        <taxon>Polyphaga</taxon>
        <taxon>Cucujiformia</taxon>
        <taxon>Chrysomeloidea</taxon>
        <taxon>Cerambycidae</taxon>
        <taxon>Cerambycinae</taxon>
        <taxon>Callichromatini</taxon>
        <taxon>Aromia</taxon>
    </lineage>
</organism>
<accession>A0AAV8Z7D1</accession>
<dbReference type="EMBL" id="JAPWTK010000014">
    <property type="protein sequence ID" value="KAJ8959167.1"/>
    <property type="molecule type" value="Genomic_DNA"/>
</dbReference>
<feature type="signal peptide" evidence="9">
    <location>
        <begin position="1"/>
        <end position="21"/>
    </location>
</feature>
<comment type="subcellular location">
    <subcellularLocation>
        <location evidence="1">Membrane</location>
        <topology evidence="1">Lipid-anchor</topology>
        <topology evidence="1">GPI-anchor</topology>
    </subcellularLocation>
</comment>
<keyword evidence="5 8" id="KW-1133">Transmembrane helix</keyword>
<evidence type="ECO:0000256" key="9">
    <source>
        <dbReference type="SAM" id="SignalP"/>
    </source>
</evidence>
<dbReference type="Proteomes" id="UP001162162">
    <property type="component" value="Unassembled WGS sequence"/>
</dbReference>
<keyword evidence="6 8" id="KW-0472">Membrane</keyword>
<reference evidence="10" key="1">
    <citation type="journal article" date="2023" name="Insect Mol. Biol.">
        <title>Genome sequencing provides insights into the evolution of gene families encoding plant cell wall-degrading enzymes in longhorned beetles.</title>
        <authorList>
            <person name="Shin N.R."/>
            <person name="Okamura Y."/>
            <person name="Kirsch R."/>
            <person name="Pauchet Y."/>
        </authorList>
    </citation>
    <scope>NUCLEOTIDE SEQUENCE</scope>
    <source>
        <strain evidence="10">AMC_N1</strain>
    </source>
</reference>
<dbReference type="AlphaFoldDB" id="A0AAV8Z7D1"/>
<evidence type="ECO:0000256" key="6">
    <source>
        <dbReference type="ARBA" id="ARBA00023136"/>
    </source>
</evidence>
<evidence type="ECO:0000313" key="10">
    <source>
        <dbReference type="EMBL" id="KAJ8959167.1"/>
    </source>
</evidence>
<dbReference type="GO" id="GO:0098552">
    <property type="term" value="C:side of membrane"/>
    <property type="evidence" value="ECO:0007669"/>
    <property type="project" value="UniProtKB-KW"/>
</dbReference>
<dbReference type="InterPro" id="IPR050975">
    <property type="entry name" value="Sleep_regulator"/>
</dbReference>
<evidence type="ECO:0000256" key="7">
    <source>
        <dbReference type="ARBA" id="ARBA00023288"/>
    </source>
</evidence>
<feature type="transmembrane region" description="Helical" evidence="8">
    <location>
        <begin position="134"/>
        <end position="153"/>
    </location>
</feature>
<gene>
    <name evidence="10" type="ORF">NQ318_022428</name>
</gene>
<evidence type="ECO:0000256" key="8">
    <source>
        <dbReference type="SAM" id="Phobius"/>
    </source>
</evidence>
<evidence type="ECO:0000313" key="11">
    <source>
        <dbReference type="Proteomes" id="UP001162162"/>
    </source>
</evidence>
<feature type="chain" id="PRO_5044001233" evidence="9">
    <location>
        <begin position="22"/>
        <end position="155"/>
    </location>
</feature>
<evidence type="ECO:0000256" key="4">
    <source>
        <dbReference type="ARBA" id="ARBA00022729"/>
    </source>
</evidence>
<proteinExistence type="predicted"/>
<evidence type="ECO:0000256" key="3">
    <source>
        <dbReference type="ARBA" id="ARBA00022692"/>
    </source>
</evidence>
<protein>
    <submittedName>
        <fullName evidence="10">Uncharacterized protein</fullName>
    </submittedName>
</protein>
<keyword evidence="2" id="KW-0336">GPI-anchor</keyword>
<comment type="caution">
    <text evidence="10">The sequence shown here is derived from an EMBL/GenBank/DDBJ whole genome shotgun (WGS) entry which is preliminary data.</text>
</comment>
<name>A0AAV8Z7D1_9CUCU</name>
<evidence type="ECO:0000256" key="5">
    <source>
        <dbReference type="ARBA" id="ARBA00022989"/>
    </source>
</evidence>
<keyword evidence="2" id="KW-0325">Glycoprotein</keyword>
<keyword evidence="3 8" id="KW-0812">Transmembrane</keyword>